<sequence>MTTQEVADKLVQLCREGKNDQAIEELYAENVISKEPKGSDMELTEGKEAVKNKTLKWEESVEEIHSASCSDPIVVDSHFAIVMNIDATYKAHGRMAMSEICVYEVKDGKIASDEFFYRMG</sequence>
<dbReference type="Gene3D" id="3.10.450.50">
    <property type="match status" value="1"/>
</dbReference>
<name>A0A4R0ML79_9SPHI</name>
<protein>
    <submittedName>
        <fullName evidence="2">Nuclear transport factor 2 family protein</fullName>
    </submittedName>
</protein>
<dbReference type="InterPro" id="IPR046860">
    <property type="entry name" value="SnoaL_5"/>
</dbReference>
<feature type="domain" description="SnoaL-like" evidence="1">
    <location>
        <begin position="1"/>
        <end position="117"/>
    </location>
</feature>
<dbReference type="EMBL" id="SJSM01000023">
    <property type="protein sequence ID" value="TCC87428.1"/>
    <property type="molecule type" value="Genomic_DNA"/>
</dbReference>
<dbReference type="SUPFAM" id="SSF54427">
    <property type="entry name" value="NTF2-like"/>
    <property type="match status" value="1"/>
</dbReference>
<accession>A0A4R0ML79</accession>
<dbReference type="InterPro" id="IPR032710">
    <property type="entry name" value="NTF2-like_dom_sf"/>
</dbReference>
<dbReference type="Proteomes" id="UP000291117">
    <property type="component" value="Unassembled WGS sequence"/>
</dbReference>
<reference evidence="2 3" key="1">
    <citation type="submission" date="2019-02" db="EMBL/GenBank/DDBJ databases">
        <title>Pedobacter sp. RP-3-8 sp. nov., isolated from Arctic soil.</title>
        <authorList>
            <person name="Dahal R.H."/>
        </authorList>
    </citation>
    <scope>NUCLEOTIDE SEQUENCE [LARGE SCALE GENOMIC DNA]</scope>
    <source>
        <strain evidence="2 3">RP-3-8</strain>
    </source>
</reference>
<evidence type="ECO:0000259" key="1">
    <source>
        <dbReference type="Pfam" id="PF20409"/>
    </source>
</evidence>
<dbReference type="Pfam" id="PF20409">
    <property type="entry name" value="SnoaL_5"/>
    <property type="match status" value="1"/>
</dbReference>
<dbReference type="RefSeq" id="WP_131611637.1">
    <property type="nucleotide sequence ID" value="NZ_SJSM01000023.1"/>
</dbReference>
<evidence type="ECO:0000313" key="3">
    <source>
        <dbReference type="Proteomes" id="UP000291117"/>
    </source>
</evidence>
<organism evidence="2 3">
    <name type="scientific">Pedobacter hiemivivus</name>
    <dbReference type="NCBI Taxonomy" id="2530454"/>
    <lineage>
        <taxon>Bacteria</taxon>
        <taxon>Pseudomonadati</taxon>
        <taxon>Bacteroidota</taxon>
        <taxon>Sphingobacteriia</taxon>
        <taxon>Sphingobacteriales</taxon>
        <taxon>Sphingobacteriaceae</taxon>
        <taxon>Pedobacter</taxon>
    </lineage>
</organism>
<comment type="caution">
    <text evidence="2">The sequence shown here is derived from an EMBL/GenBank/DDBJ whole genome shotgun (WGS) entry which is preliminary data.</text>
</comment>
<keyword evidence="3" id="KW-1185">Reference proteome</keyword>
<proteinExistence type="predicted"/>
<evidence type="ECO:0000313" key="2">
    <source>
        <dbReference type="EMBL" id="TCC87428.1"/>
    </source>
</evidence>
<dbReference type="OrthoDB" id="336094at2"/>
<gene>
    <name evidence="2" type="ORF">EZ444_22645</name>
</gene>
<dbReference type="AlphaFoldDB" id="A0A4R0ML79"/>